<feature type="DNA-binding region" description="Homeobox" evidence="9">
    <location>
        <begin position="15"/>
        <end position="72"/>
    </location>
</feature>
<keyword evidence="13" id="KW-1133">Transmembrane helix</keyword>
<organism evidence="16 17">
    <name type="scientific">Zingiber officinale</name>
    <name type="common">Ginger</name>
    <name type="synonym">Amomum zingiber</name>
    <dbReference type="NCBI Taxonomy" id="94328"/>
    <lineage>
        <taxon>Eukaryota</taxon>
        <taxon>Viridiplantae</taxon>
        <taxon>Streptophyta</taxon>
        <taxon>Embryophyta</taxon>
        <taxon>Tracheophyta</taxon>
        <taxon>Spermatophyta</taxon>
        <taxon>Magnoliopsida</taxon>
        <taxon>Liliopsida</taxon>
        <taxon>Zingiberales</taxon>
        <taxon>Zingiberaceae</taxon>
        <taxon>Zingiber</taxon>
    </lineage>
</organism>
<evidence type="ECO:0000313" key="17">
    <source>
        <dbReference type="Proteomes" id="UP000734854"/>
    </source>
</evidence>
<dbReference type="InterPro" id="IPR044830">
    <property type="entry name" value="HD-Zip_III"/>
</dbReference>
<keyword evidence="17" id="KW-1185">Reference proteome</keyword>
<evidence type="ECO:0000256" key="13">
    <source>
        <dbReference type="SAM" id="Phobius"/>
    </source>
</evidence>
<dbReference type="Proteomes" id="UP000734854">
    <property type="component" value="Unassembled WGS sequence"/>
</dbReference>
<evidence type="ECO:0000256" key="6">
    <source>
        <dbReference type="ARBA" id="ARBA00023155"/>
    </source>
</evidence>
<comment type="subcellular location">
    <subcellularLocation>
        <location evidence="1 9 10">Nucleus</location>
    </subcellularLocation>
</comment>
<dbReference type="GO" id="GO:0003700">
    <property type="term" value="F:DNA-binding transcription factor activity"/>
    <property type="evidence" value="ECO:0007669"/>
    <property type="project" value="InterPro"/>
</dbReference>
<evidence type="ECO:0000256" key="5">
    <source>
        <dbReference type="ARBA" id="ARBA00023125"/>
    </source>
</evidence>
<dbReference type="AlphaFoldDB" id="A0A8J5F8X7"/>
<accession>A0A8J5F8X7</accession>
<evidence type="ECO:0000256" key="10">
    <source>
        <dbReference type="RuleBase" id="RU000682"/>
    </source>
</evidence>
<dbReference type="Pfam" id="PF01852">
    <property type="entry name" value="START"/>
    <property type="match status" value="1"/>
</dbReference>
<dbReference type="InterPro" id="IPR002913">
    <property type="entry name" value="START_lipid-bd_dom"/>
</dbReference>
<feature type="region of interest" description="Disordered" evidence="12">
    <location>
        <begin position="162"/>
        <end position="196"/>
    </location>
</feature>
<dbReference type="PROSITE" id="PS50848">
    <property type="entry name" value="START"/>
    <property type="match status" value="1"/>
</dbReference>
<evidence type="ECO:0000256" key="12">
    <source>
        <dbReference type="SAM" id="MobiDB-lite"/>
    </source>
</evidence>
<sequence>MAMVVLGKGQKLAVDGGKYVRYTPEQVEALERVYNECPKPSSIKRQQLIRECPILSNIEPKQIKVWFQNRRFLPFRLGAIYIKMKIFCYVWFLVVFEKKFRCLGLLEICREKQKKEASRLQAVNRKLTAMNKLLMEENDRLQKQVSQLVYDNGYMRQQLHNASATTTDTSCESVVTSGQRPNQKNPTPQHPQRDANNPAGLLAIAEETLAEFLSKATGTAVDWVQMVGMKPGPDSIGIVAVSHNSNGVAARACGLVSLEPTKVVELLKDRTSWFHECRCLDVLTVIPTGNGGNIELLYMQTYAPTTLAPARDFWTLRYTTGLEDGSLVVCERSLNPATGGPVGPTTSVFVRAEMLPSGYLIRPCEGGGSMIYIVDHVDMDASSVPEVIRPLYESPKVLAQKTTLAALRHIRQISQETGSEVGGGGGHQPAVLRNFTQRLSRGFNDAVNGFADDGWSFISSDASIEDVTIAINSCPNKLQGSHINSSARFSSLGCGILCAKASMLLQNVPPALLVCFLREHRSEWADFGIDAYSAVSLRSSPYSVPAVRDGSDFSGNQVILPLAHTIEKDETLEVVRLVEHGFSQDGVLSRSVNFLQLCCGIGENAVGACAQLVFAPIDETFAVETPLLASGFRIMPLDPKEDSPKATRTLDLASTLEAGSGTAACSENETACNAINSRSVLTIAFQFTFENHLQDNVAEMARQYVRSVVASVQRVAMAIAPSRLSSSLGARHTLGSPEVHALTGWIFRSYRVHEYAMPDSHEANISEDLKCYFKKPCLCMVVLHRSRTLPNRCSNQRILSEESVASFGCNHVLCLEGNPTSCNISRSNYPYIVQVPPIFNFANQAGLDMLETTLVALQDITLDKVLDDNSRKVLYAEFPKIMQQGFAYLPAGICTSSMGRPISYEQIIAWKVLNEADLPYCLAFMFVNWSFV</sequence>
<feature type="transmembrane region" description="Helical" evidence="13">
    <location>
        <begin position="73"/>
        <end position="96"/>
    </location>
</feature>
<evidence type="ECO:0000256" key="7">
    <source>
        <dbReference type="ARBA" id="ARBA00023163"/>
    </source>
</evidence>
<comment type="similarity">
    <text evidence="2">Belongs to the HD-ZIP homeobox family. Class III subfamily.</text>
</comment>
<keyword evidence="7" id="KW-0804">Transcription</keyword>
<dbReference type="Pfam" id="PF08670">
    <property type="entry name" value="MEKHLA"/>
    <property type="match status" value="1"/>
</dbReference>
<evidence type="ECO:0000256" key="3">
    <source>
        <dbReference type="ARBA" id="ARBA00023015"/>
    </source>
</evidence>
<dbReference type="InterPro" id="IPR013978">
    <property type="entry name" value="MEKHLA"/>
</dbReference>
<evidence type="ECO:0000256" key="8">
    <source>
        <dbReference type="ARBA" id="ARBA00023242"/>
    </source>
</evidence>
<evidence type="ECO:0000256" key="9">
    <source>
        <dbReference type="PROSITE-ProRule" id="PRU00108"/>
    </source>
</evidence>
<dbReference type="CDD" id="cd14686">
    <property type="entry name" value="bZIP"/>
    <property type="match status" value="1"/>
</dbReference>
<dbReference type="CDD" id="cd00086">
    <property type="entry name" value="homeodomain"/>
    <property type="match status" value="1"/>
</dbReference>
<dbReference type="SUPFAM" id="SSF55961">
    <property type="entry name" value="Bet v1-like"/>
    <property type="match status" value="1"/>
</dbReference>
<dbReference type="SMART" id="SM00389">
    <property type="entry name" value="HOX"/>
    <property type="match status" value="1"/>
</dbReference>
<dbReference type="PANTHER" id="PTHR45950">
    <property type="entry name" value="HOMEOBOX-LEUCINE ZIPPER PROTEIN ATHB-14"/>
    <property type="match status" value="1"/>
</dbReference>
<feature type="domain" description="Homeobox" evidence="14">
    <location>
        <begin position="13"/>
        <end position="71"/>
    </location>
</feature>
<protein>
    <submittedName>
        <fullName evidence="16">Uncharacterized protein</fullName>
    </submittedName>
</protein>
<evidence type="ECO:0000259" key="15">
    <source>
        <dbReference type="PROSITE" id="PS50848"/>
    </source>
</evidence>
<keyword evidence="13" id="KW-0812">Transmembrane</keyword>
<keyword evidence="5 9" id="KW-0238">DNA-binding</keyword>
<dbReference type="Gene3D" id="1.10.10.60">
    <property type="entry name" value="Homeodomain-like"/>
    <property type="match status" value="1"/>
</dbReference>
<dbReference type="Gene3D" id="3.30.530.20">
    <property type="match status" value="1"/>
</dbReference>
<comment type="caution">
    <text evidence="16">The sequence shown here is derived from an EMBL/GenBank/DDBJ whole genome shotgun (WGS) entry which is preliminary data.</text>
</comment>
<keyword evidence="8 9" id="KW-0539">Nucleus</keyword>
<evidence type="ECO:0000256" key="11">
    <source>
        <dbReference type="SAM" id="Coils"/>
    </source>
</evidence>
<evidence type="ECO:0000313" key="16">
    <source>
        <dbReference type="EMBL" id="KAG6482504.1"/>
    </source>
</evidence>
<dbReference type="InterPro" id="IPR023393">
    <property type="entry name" value="START-like_dom_sf"/>
</dbReference>
<proteinExistence type="inferred from homology"/>
<keyword evidence="6 9" id="KW-0371">Homeobox</keyword>
<dbReference type="GO" id="GO:0008289">
    <property type="term" value="F:lipid binding"/>
    <property type="evidence" value="ECO:0007669"/>
    <property type="project" value="InterPro"/>
</dbReference>
<dbReference type="SUPFAM" id="SSF46689">
    <property type="entry name" value="Homeodomain-like"/>
    <property type="match status" value="1"/>
</dbReference>
<dbReference type="SMART" id="SM00234">
    <property type="entry name" value="START"/>
    <property type="match status" value="1"/>
</dbReference>
<dbReference type="InterPro" id="IPR001356">
    <property type="entry name" value="HD"/>
</dbReference>
<dbReference type="Pfam" id="PF00046">
    <property type="entry name" value="Homeodomain"/>
    <property type="match status" value="1"/>
</dbReference>
<dbReference type="GO" id="GO:0005634">
    <property type="term" value="C:nucleus"/>
    <property type="evidence" value="ECO:0007669"/>
    <property type="project" value="UniProtKB-SubCell"/>
</dbReference>
<dbReference type="CDD" id="cd08875">
    <property type="entry name" value="START_ArGLABRA2_like"/>
    <property type="match status" value="1"/>
</dbReference>
<gene>
    <name evidence="16" type="ORF">ZIOFF_059135</name>
</gene>
<keyword evidence="13" id="KW-0472">Membrane</keyword>
<dbReference type="PANTHER" id="PTHR45950:SF7">
    <property type="entry name" value="HOMEOBOX-LEUCINE ZIPPER PROTEIN ATHB-14"/>
    <property type="match status" value="1"/>
</dbReference>
<feature type="coiled-coil region" evidence="11">
    <location>
        <begin position="110"/>
        <end position="144"/>
    </location>
</feature>
<evidence type="ECO:0000256" key="1">
    <source>
        <dbReference type="ARBA" id="ARBA00004123"/>
    </source>
</evidence>
<dbReference type="InterPro" id="IPR009057">
    <property type="entry name" value="Homeodomain-like_sf"/>
</dbReference>
<reference evidence="16 17" key="1">
    <citation type="submission" date="2020-08" db="EMBL/GenBank/DDBJ databases">
        <title>Plant Genome Project.</title>
        <authorList>
            <person name="Zhang R.-G."/>
        </authorList>
    </citation>
    <scope>NUCLEOTIDE SEQUENCE [LARGE SCALE GENOMIC DNA]</scope>
    <source>
        <tissue evidence="16">Rhizome</tissue>
    </source>
</reference>
<dbReference type="GO" id="GO:0003677">
    <property type="term" value="F:DNA binding"/>
    <property type="evidence" value="ECO:0007669"/>
    <property type="project" value="UniProtKB-UniRule"/>
</dbReference>
<feature type="domain" description="START" evidence="15">
    <location>
        <begin position="194"/>
        <end position="394"/>
    </location>
</feature>
<dbReference type="EMBL" id="JACMSC010000016">
    <property type="protein sequence ID" value="KAG6482504.1"/>
    <property type="molecule type" value="Genomic_DNA"/>
</dbReference>
<dbReference type="PROSITE" id="PS50071">
    <property type="entry name" value="HOMEOBOX_2"/>
    <property type="match status" value="1"/>
</dbReference>
<evidence type="ECO:0000259" key="14">
    <source>
        <dbReference type="PROSITE" id="PS50071"/>
    </source>
</evidence>
<name>A0A8J5F8X7_ZINOF</name>
<keyword evidence="4 11" id="KW-0175">Coiled coil</keyword>
<keyword evidence="3" id="KW-0805">Transcription regulation</keyword>
<evidence type="ECO:0000256" key="4">
    <source>
        <dbReference type="ARBA" id="ARBA00023054"/>
    </source>
</evidence>
<evidence type="ECO:0000256" key="2">
    <source>
        <dbReference type="ARBA" id="ARBA00010338"/>
    </source>
</evidence>
<feature type="compositionally biased region" description="Polar residues" evidence="12">
    <location>
        <begin position="162"/>
        <end position="187"/>
    </location>
</feature>